<evidence type="ECO:0000256" key="1">
    <source>
        <dbReference type="ARBA" id="ARBA00004340"/>
    </source>
</evidence>
<feature type="domain" description="Crinkler effector protein N-terminal" evidence="4">
    <location>
        <begin position="5"/>
        <end position="111"/>
    </location>
</feature>
<reference evidence="5 7" key="1">
    <citation type="submission" date="2014-04" db="EMBL/GenBank/DDBJ databases">
        <title>Evolutionary Origins and Diversification of the Mycorrhizal Mutualists.</title>
        <authorList>
            <consortium name="DOE Joint Genome Institute"/>
            <consortium name="Mycorrhizal Genomics Consortium"/>
            <person name="Kohler A."/>
            <person name="Kuo A."/>
            <person name="Nagy L.G."/>
            <person name="Floudas D."/>
            <person name="Copeland A."/>
            <person name="Barry K.W."/>
            <person name="Cichocki N."/>
            <person name="Veneault-Fourrey C."/>
            <person name="LaButti K."/>
            <person name="Lindquist E.A."/>
            <person name="Lipzen A."/>
            <person name="Lundell T."/>
            <person name="Morin E."/>
            <person name="Murat C."/>
            <person name="Riley R."/>
            <person name="Ohm R."/>
            <person name="Sun H."/>
            <person name="Tunlid A."/>
            <person name="Henrissat B."/>
            <person name="Grigoriev I.V."/>
            <person name="Hibbett D.S."/>
            <person name="Martin F."/>
        </authorList>
    </citation>
    <scope>NUCLEOTIDE SEQUENCE [LARGE SCALE GENOMIC DNA]</scope>
    <source>
        <strain evidence="5 7">Koide BX008</strain>
    </source>
</reference>
<dbReference type="Pfam" id="PF20147">
    <property type="entry name" value="Crinkler"/>
    <property type="match status" value="1"/>
</dbReference>
<dbReference type="Proteomes" id="UP000054549">
    <property type="component" value="Unassembled WGS sequence"/>
</dbReference>
<comment type="subcellular location">
    <subcellularLocation>
        <location evidence="1">Host cell</location>
    </subcellularLocation>
    <subcellularLocation>
        <location evidence="2">Secreted</location>
    </subcellularLocation>
</comment>
<evidence type="ECO:0000256" key="3">
    <source>
        <dbReference type="ARBA" id="ARBA00022525"/>
    </source>
</evidence>
<evidence type="ECO:0000259" key="4">
    <source>
        <dbReference type="Pfam" id="PF20147"/>
    </source>
</evidence>
<organism evidence="5 7">
    <name type="scientific">Amanita muscaria (strain Koide BX008)</name>
    <dbReference type="NCBI Taxonomy" id="946122"/>
    <lineage>
        <taxon>Eukaryota</taxon>
        <taxon>Fungi</taxon>
        <taxon>Dikarya</taxon>
        <taxon>Basidiomycota</taxon>
        <taxon>Agaricomycotina</taxon>
        <taxon>Agaricomycetes</taxon>
        <taxon>Agaricomycetidae</taxon>
        <taxon>Agaricales</taxon>
        <taxon>Pluteineae</taxon>
        <taxon>Amanitaceae</taxon>
        <taxon>Amanita</taxon>
    </lineage>
</organism>
<keyword evidence="3" id="KW-0964">Secreted</keyword>
<evidence type="ECO:0000256" key="2">
    <source>
        <dbReference type="ARBA" id="ARBA00004613"/>
    </source>
</evidence>
<gene>
    <name evidence="6" type="ORF">M378DRAFT_82150</name>
    <name evidence="5" type="ORF">M378DRAFT_83784</name>
</gene>
<evidence type="ECO:0000313" key="6">
    <source>
        <dbReference type="EMBL" id="KIL61711.1"/>
    </source>
</evidence>
<protein>
    <recommendedName>
        <fullName evidence="4">Crinkler effector protein N-terminal domain-containing protein</fullName>
    </recommendedName>
</protein>
<dbReference type="AlphaFoldDB" id="A0A0C2WUJ4"/>
<dbReference type="GO" id="GO:0005576">
    <property type="term" value="C:extracellular region"/>
    <property type="evidence" value="ECO:0007669"/>
    <property type="project" value="UniProtKB-SubCell"/>
</dbReference>
<dbReference type="HOGENOM" id="CLU_142346_0_0_1"/>
<evidence type="ECO:0000313" key="7">
    <source>
        <dbReference type="Proteomes" id="UP000054549"/>
    </source>
</evidence>
<dbReference type="InterPro" id="IPR045379">
    <property type="entry name" value="Crinkler_N"/>
</dbReference>
<proteinExistence type="predicted"/>
<keyword evidence="7" id="KW-1185">Reference proteome</keyword>
<dbReference type="EMBL" id="KN818299">
    <property type="protein sequence ID" value="KIL60446.1"/>
    <property type="molecule type" value="Genomic_DNA"/>
</dbReference>
<sequence length="126" mass="13966">MPTTLRLNCLIEGEDIVFTTTAAGDDNVSNLKKSIQKERALDSLKDVGPHTLELWKVNIDINAYLNDGRSLSHLKLENLEPESIKSLQSWKSSSKYWSGQPPDESIHIIVKGAPAGECITEEETVC</sequence>
<dbReference type="EMBL" id="KN818280">
    <property type="protein sequence ID" value="KIL61711.1"/>
    <property type="molecule type" value="Genomic_DNA"/>
</dbReference>
<name>A0A0C2WUJ4_AMAMK</name>
<evidence type="ECO:0000313" key="5">
    <source>
        <dbReference type="EMBL" id="KIL60446.1"/>
    </source>
</evidence>
<dbReference type="GO" id="GO:0043657">
    <property type="term" value="C:host cell"/>
    <property type="evidence" value="ECO:0007669"/>
    <property type="project" value="UniProtKB-SubCell"/>
</dbReference>
<accession>A0A0C2WUJ4</accession>